<name>F3PSW5_9BACE</name>
<protein>
    <submittedName>
        <fullName evidence="1">Uncharacterized protein</fullName>
    </submittedName>
</protein>
<evidence type="ECO:0000313" key="2">
    <source>
        <dbReference type="Proteomes" id="UP000003416"/>
    </source>
</evidence>
<gene>
    <name evidence="1" type="ORF">HMPREF9446_01827</name>
</gene>
<dbReference type="HOGENOM" id="CLU_3247224_0_0_10"/>
<dbReference type="AlphaFoldDB" id="F3PSW5"/>
<evidence type="ECO:0000313" key="1">
    <source>
        <dbReference type="EMBL" id="EGF57225.1"/>
    </source>
</evidence>
<sequence length="42" mass="5044">MQRYEKSLLANVPYREPSTNKNLLATHCSKEVYTYKVILFFF</sequence>
<comment type="caution">
    <text evidence="1">The sequence shown here is derived from an EMBL/GenBank/DDBJ whole genome shotgun (WGS) entry which is preliminary data.</text>
</comment>
<proteinExistence type="predicted"/>
<reference evidence="1 2" key="1">
    <citation type="submission" date="2011-02" db="EMBL/GenBank/DDBJ databases">
        <authorList>
            <person name="Weinstock G."/>
            <person name="Sodergren E."/>
            <person name="Clifton S."/>
            <person name="Fulton L."/>
            <person name="Fulton B."/>
            <person name="Courtney L."/>
            <person name="Fronick C."/>
            <person name="Harrison M."/>
            <person name="Strong C."/>
            <person name="Farmer C."/>
            <person name="Delahaunty K."/>
            <person name="Markovic C."/>
            <person name="Hall O."/>
            <person name="Minx P."/>
            <person name="Tomlinson C."/>
            <person name="Mitreva M."/>
            <person name="Hou S."/>
            <person name="Chen J."/>
            <person name="Wollam A."/>
            <person name="Pepin K.H."/>
            <person name="Johnson M."/>
            <person name="Bhonagiri V."/>
            <person name="Zhang X."/>
            <person name="Suruliraj S."/>
            <person name="Warren W."/>
            <person name="Chinwalla A."/>
            <person name="Mardis E.R."/>
            <person name="Wilson R.K."/>
        </authorList>
    </citation>
    <scope>NUCLEOTIDE SEQUENCE [LARGE SCALE GENOMIC DNA]</scope>
    <source>
        <strain evidence="1 2">YIT 12057</strain>
    </source>
</reference>
<organism evidence="1 2">
    <name type="scientific">Bacteroides fluxus YIT 12057</name>
    <dbReference type="NCBI Taxonomy" id="763034"/>
    <lineage>
        <taxon>Bacteria</taxon>
        <taxon>Pseudomonadati</taxon>
        <taxon>Bacteroidota</taxon>
        <taxon>Bacteroidia</taxon>
        <taxon>Bacteroidales</taxon>
        <taxon>Bacteroidaceae</taxon>
        <taxon>Bacteroides</taxon>
    </lineage>
</organism>
<accession>F3PSW5</accession>
<dbReference type="EMBL" id="AFBN01000033">
    <property type="protein sequence ID" value="EGF57225.1"/>
    <property type="molecule type" value="Genomic_DNA"/>
</dbReference>
<dbReference type="Proteomes" id="UP000003416">
    <property type="component" value="Unassembled WGS sequence"/>
</dbReference>
<keyword evidence="2" id="KW-1185">Reference proteome</keyword>